<comment type="subcellular location">
    <subcellularLocation>
        <location evidence="1 7">Cell membrane</location>
        <topology evidence="1 7">Multi-pass membrane protein</topology>
    </subcellularLocation>
</comment>
<name>A0A839TV48_9BACL</name>
<dbReference type="PROSITE" id="PS50928">
    <property type="entry name" value="ABC_TM1"/>
    <property type="match status" value="1"/>
</dbReference>
<accession>A0A839TV48</accession>
<keyword evidence="4 7" id="KW-0812">Transmembrane</keyword>
<evidence type="ECO:0000256" key="5">
    <source>
        <dbReference type="ARBA" id="ARBA00022989"/>
    </source>
</evidence>
<reference evidence="9 10" key="1">
    <citation type="submission" date="2020-08" db="EMBL/GenBank/DDBJ databases">
        <title>Genomic Encyclopedia of Type Strains, Phase III (KMG-III): the genomes of soil and plant-associated and newly described type strains.</title>
        <authorList>
            <person name="Whitman W."/>
        </authorList>
    </citation>
    <scope>NUCLEOTIDE SEQUENCE [LARGE SCALE GENOMIC DNA]</scope>
    <source>
        <strain evidence="9 10">CECT 5831</strain>
    </source>
</reference>
<dbReference type="CDD" id="cd06261">
    <property type="entry name" value="TM_PBP2"/>
    <property type="match status" value="1"/>
</dbReference>
<dbReference type="GO" id="GO:0005886">
    <property type="term" value="C:plasma membrane"/>
    <property type="evidence" value="ECO:0007669"/>
    <property type="project" value="UniProtKB-SubCell"/>
</dbReference>
<keyword evidence="2 7" id="KW-0813">Transport</keyword>
<comment type="similarity">
    <text evidence="7">Belongs to the binding-protein-dependent transport system permease family.</text>
</comment>
<dbReference type="GO" id="GO:0055085">
    <property type="term" value="P:transmembrane transport"/>
    <property type="evidence" value="ECO:0007669"/>
    <property type="project" value="InterPro"/>
</dbReference>
<evidence type="ECO:0000256" key="2">
    <source>
        <dbReference type="ARBA" id="ARBA00022448"/>
    </source>
</evidence>
<feature type="transmembrane region" description="Helical" evidence="7">
    <location>
        <begin position="12"/>
        <end position="40"/>
    </location>
</feature>
<dbReference type="PANTHER" id="PTHR43744:SF9">
    <property type="entry name" value="POLYGALACTURONAN_RHAMNOGALACTURONAN TRANSPORT SYSTEM PERMEASE PROTEIN YTCP"/>
    <property type="match status" value="1"/>
</dbReference>
<dbReference type="Proteomes" id="UP000517523">
    <property type="component" value="Unassembled WGS sequence"/>
</dbReference>
<dbReference type="PANTHER" id="PTHR43744">
    <property type="entry name" value="ABC TRANSPORTER PERMEASE PROTEIN MG189-RELATED-RELATED"/>
    <property type="match status" value="1"/>
</dbReference>
<evidence type="ECO:0000256" key="6">
    <source>
        <dbReference type="ARBA" id="ARBA00023136"/>
    </source>
</evidence>
<feature type="transmembrane region" description="Helical" evidence="7">
    <location>
        <begin position="185"/>
        <end position="207"/>
    </location>
</feature>
<dbReference type="InterPro" id="IPR035906">
    <property type="entry name" value="MetI-like_sf"/>
</dbReference>
<evidence type="ECO:0000256" key="1">
    <source>
        <dbReference type="ARBA" id="ARBA00004651"/>
    </source>
</evidence>
<keyword evidence="6 7" id="KW-0472">Membrane</keyword>
<comment type="caution">
    <text evidence="9">The sequence shown here is derived from an EMBL/GenBank/DDBJ whole genome shotgun (WGS) entry which is preliminary data.</text>
</comment>
<dbReference type="Pfam" id="PF00528">
    <property type="entry name" value="BPD_transp_1"/>
    <property type="match status" value="1"/>
</dbReference>
<evidence type="ECO:0000256" key="3">
    <source>
        <dbReference type="ARBA" id="ARBA00022475"/>
    </source>
</evidence>
<organism evidence="9 10">
    <name type="scientific">Paenibacillus rhizosphaerae</name>
    <dbReference type="NCBI Taxonomy" id="297318"/>
    <lineage>
        <taxon>Bacteria</taxon>
        <taxon>Bacillati</taxon>
        <taxon>Bacillota</taxon>
        <taxon>Bacilli</taxon>
        <taxon>Bacillales</taxon>
        <taxon>Paenibacillaceae</taxon>
        <taxon>Paenibacillus</taxon>
    </lineage>
</organism>
<gene>
    <name evidence="9" type="ORF">FHS19_003824</name>
</gene>
<keyword evidence="3" id="KW-1003">Cell membrane</keyword>
<dbReference type="SUPFAM" id="SSF161098">
    <property type="entry name" value="MetI-like"/>
    <property type="match status" value="1"/>
</dbReference>
<proteinExistence type="inferred from homology"/>
<feature type="transmembrane region" description="Helical" evidence="7">
    <location>
        <begin position="80"/>
        <end position="99"/>
    </location>
</feature>
<feature type="transmembrane region" description="Helical" evidence="7">
    <location>
        <begin position="111"/>
        <end position="131"/>
    </location>
</feature>
<dbReference type="Gene3D" id="1.10.3720.10">
    <property type="entry name" value="MetI-like"/>
    <property type="match status" value="1"/>
</dbReference>
<evidence type="ECO:0000313" key="9">
    <source>
        <dbReference type="EMBL" id="MBB3129149.1"/>
    </source>
</evidence>
<evidence type="ECO:0000259" key="8">
    <source>
        <dbReference type="PROSITE" id="PS50928"/>
    </source>
</evidence>
<dbReference type="AlphaFoldDB" id="A0A839TV48"/>
<keyword evidence="5 7" id="KW-1133">Transmembrane helix</keyword>
<dbReference type="RefSeq" id="WP_183583371.1">
    <property type="nucleotide sequence ID" value="NZ_JACHXJ010000003.1"/>
</dbReference>
<dbReference type="InterPro" id="IPR000515">
    <property type="entry name" value="MetI-like"/>
</dbReference>
<feature type="domain" description="ABC transmembrane type-1" evidence="8">
    <location>
        <begin position="76"/>
        <end position="280"/>
    </location>
</feature>
<protein>
    <submittedName>
        <fullName evidence="9">Putative aldouronate transport system permease protein</fullName>
    </submittedName>
</protein>
<dbReference type="EMBL" id="JACHXJ010000003">
    <property type="protein sequence ID" value="MBB3129149.1"/>
    <property type="molecule type" value="Genomic_DNA"/>
</dbReference>
<evidence type="ECO:0000256" key="7">
    <source>
        <dbReference type="RuleBase" id="RU363032"/>
    </source>
</evidence>
<evidence type="ECO:0000313" key="10">
    <source>
        <dbReference type="Proteomes" id="UP000517523"/>
    </source>
</evidence>
<evidence type="ECO:0000256" key="4">
    <source>
        <dbReference type="ARBA" id="ARBA00022692"/>
    </source>
</evidence>
<feature type="transmembrane region" description="Helical" evidence="7">
    <location>
        <begin position="143"/>
        <end position="164"/>
    </location>
</feature>
<feature type="transmembrane region" description="Helical" evidence="7">
    <location>
        <begin position="257"/>
        <end position="280"/>
    </location>
</feature>
<sequence length="294" mass="33369">MKSTKSLKRRTIGDYVIPAILIIWGLLVLFPFLSVVVISFTSETEYIKTPLLLFPKEPTLESYKRIFEDGRIASGYFTTFKLLVMSLPLSLFLTTSFAYGMSRKNFPGRKFIFYFVLLAMIFDGGIIPLYMLMKDLHLVPNNLWAVVLANTVSTFYMILMHNFFKALPDSLMESARIDGAGEWRILANIVLPLSAPVLATITLFYTVDRWNEWFNPMIFLQKGDLQPLQLVLRSIVIDAQMDMVKTGGNTIELASNFAMGVKTAAIICTMLPVMLFFPFLQKYFVKGIMVGAVK</sequence>